<dbReference type="PANTHER" id="PTHR10909:SF382">
    <property type="entry name" value="ACYL-COENZYME A OXIDASE"/>
    <property type="match status" value="1"/>
</dbReference>
<keyword evidence="2" id="KW-1185">Reference proteome</keyword>
<dbReference type="SUPFAM" id="SSF56645">
    <property type="entry name" value="Acyl-CoA dehydrogenase NM domain-like"/>
    <property type="match status" value="1"/>
</dbReference>
<protein>
    <submittedName>
        <fullName evidence="1">Uncharacterized protein</fullName>
    </submittedName>
</protein>
<dbReference type="Gene3D" id="2.40.110.10">
    <property type="entry name" value="Butyryl-CoA Dehydrogenase, subunit A, domain 2"/>
    <property type="match status" value="1"/>
</dbReference>
<dbReference type="InterPro" id="IPR009100">
    <property type="entry name" value="AcylCoA_DH/oxidase_NM_dom_sf"/>
</dbReference>
<organism evidence="1 2">
    <name type="scientific">Durusdinium trenchii</name>
    <dbReference type="NCBI Taxonomy" id="1381693"/>
    <lineage>
        <taxon>Eukaryota</taxon>
        <taxon>Sar</taxon>
        <taxon>Alveolata</taxon>
        <taxon>Dinophyceae</taxon>
        <taxon>Suessiales</taxon>
        <taxon>Symbiodiniaceae</taxon>
        <taxon>Durusdinium</taxon>
    </lineage>
</organism>
<gene>
    <name evidence="1" type="ORF">CCMP2556_LOCUS36198</name>
</gene>
<reference evidence="1 2" key="1">
    <citation type="submission" date="2024-02" db="EMBL/GenBank/DDBJ databases">
        <authorList>
            <person name="Chen Y."/>
            <person name="Shah S."/>
            <person name="Dougan E. K."/>
            <person name="Thang M."/>
            <person name="Chan C."/>
        </authorList>
    </citation>
    <scope>NUCLEOTIDE SEQUENCE [LARGE SCALE GENOMIC DNA]</scope>
</reference>
<proteinExistence type="predicted"/>
<dbReference type="PANTHER" id="PTHR10909">
    <property type="entry name" value="ELECTRON TRANSPORT OXIDOREDUCTASE"/>
    <property type="match status" value="1"/>
</dbReference>
<comment type="caution">
    <text evidence="1">The sequence shown here is derived from an EMBL/GenBank/DDBJ whole genome shotgun (WGS) entry which is preliminary data.</text>
</comment>
<accession>A0ABP0PCI1</accession>
<name>A0ABP0PCI1_9DINO</name>
<sequence>MGGNDLREAPENFFAAHRLLSEYATRVGPGFGIRFTVQFNLFAGTVIALGNSQQVALLSEWQAQGQLGCFCLTEKLAGVNSGLVVNTTCTWDESKQMFLLDCPNDGAYKNWISQGLSADMAVVIANLIVKGKPKGPHGFLMKIRQNGELVSGVVAKDMGDKTIGNDLDNAEIAFSQVWLPKESLLDKYAGIEGGEYVQKQKGVSNMDMIGQRLYTGRTVIAGSTLVFARSLYQSAKNYADNKKCWSPQGGVPLSSVPQLAHLYVQTDQDRPQPLRYGCVEAAERERNGARLTATGAQAGGGADPTAPFHEGPASECVTLPKATAWSLTNGIDWLGRFRSNQAQIWEIR</sequence>
<dbReference type="Proteomes" id="UP001642484">
    <property type="component" value="Unassembled WGS sequence"/>
</dbReference>
<dbReference type="EMBL" id="CAXAMN010022895">
    <property type="protein sequence ID" value="CAK9073499.1"/>
    <property type="molecule type" value="Genomic_DNA"/>
</dbReference>
<dbReference type="InterPro" id="IPR046373">
    <property type="entry name" value="Acyl-CoA_Oxase/DH_mid-dom_sf"/>
</dbReference>
<dbReference type="InterPro" id="IPR012258">
    <property type="entry name" value="Acyl-CoA_oxidase"/>
</dbReference>
<evidence type="ECO:0000313" key="2">
    <source>
        <dbReference type="Proteomes" id="UP001642484"/>
    </source>
</evidence>
<evidence type="ECO:0000313" key="1">
    <source>
        <dbReference type="EMBL" id="CAK9073499.1"/>
    </source>
</evidence>